<reference evidence="1 2" key="2">
    <citation type="journal article" date="2022" name="Mol. Ecol. Resour.">
        <title>The genomes of chicory, endive, great burdock and yacon provide insights into Asteraceae paleo-polyploidization history and plant inulin production.</title>
        <authorList>
            <person name="Fan W."/>
            <person name="Wang S."/>
            <person name="Wang H."/>
            <person name="Wang A."/>
            <person name="Jiang F."/>
            <person name="Liu H."/>
            <person name="Zhao H."/>
            <person name="Xu D."/>
            <person name="Zhang Y."/>
        </authorList>
    </citation>
    <scope>NUCLEOTIDE SEQUENCE [LARGE SCALE GENOMIC DNA]</scope>
    <source>
        <strain evidence="2">cv. Yunnan</strain>
        <tissue evidence="1">Leaves</tissue>
    </source>
</reference>
<organism evidence="1 2">
    <name type="scientific">Smallanthus sonchifolius</name>
    <dbReference type="NCBI Taxonomy" id="185202"/>
    <lineage>
        <taxon>Eukaryota</taxon>
        <taxon>Viridiplantae</taxon>
        <taxon>Streptophyta</taxon>
        <taxon>Embryophyta</taxon>
        <taxon>Tracheophyta</taxon>
        <taxon>Spermatophyta</taxon>
        <taxon>Magnoliopsida</taxon>
        <taxon>eudicotyledons</taxon>
        <taxon>Gunneridae</taxon>
        <taxon>Pentapetalae</taxon>
        <taxon>asterids</taxon>
        <taxon>campanulids</taxon>
        <taxon>Asterales</taxon>
        <taxon>Asteraceae</taxon>
        <taxon>Asteroideae</taxon>
        <taxon>Heliantheae alliance</taxon>
        <taxon>Millerieae</taxon>
        <taxon>Smallanthus</taxon>
    </lineage>
</organism>
<gene>
    <name evidence="1" type="ORF">L1987_15433</name>
</gene>
<evidence type="ECO:0000313" key="2">
    <source>
        <dbReference type="Proteomes" id="UP001056120"/>
    </source>
</evidence>
<proteinExistence type="predicted"/>
<keyword evidence="2" id="KW-1185">Reference proteome</keyword>
<dbReference type="Proteomes" id="UP001056120">
    <property type="component" value="Linkage Group LG05"/>
</dbReference>
<protein>
    <submittedName>
        <fullName evidence="1">Uncharacterized protein</fullName>
    </submittedName>
</protein>
<dbReference type="EMBL" id="CM042022">
    <property type="protein sequence ID" value="KAI3815752.1"/>
    <property type="molecule type" value="Genomic_DNA"/>
</dbReference>
<comment type="caution">
    <text evidence="1">The sequence shown here is derived from an EMBL/GenBank/DDBJ whole genome shotgun (WGS) entry which is preliminary data.</text>
</comment>
<evidence type="ECO:0000313" key="1">
    <source>
        <dbReference type="EMBL" id="KAI3815752.1"/>
    </source>
</evidence>
<sequence length="132" mass="15101">MPSANPEPAPLQPIVSDDEDVQEKNHTKSQNRNLRKSRKRNQWEARKELTLTLTQGRLCHFQSCTGRTLAVRNCDHLHPLLHGPPALYRYAASELTSWDLHAVGSLARPYCRPRSRPFLVLTASRYPRGTTF</sequence>
<reference evidence="2" key="1">
    <citation type="journal article" date="2022" name="Mol. Ecol. Resour.">
        <title>The genomes of chicory, endive, great burdock and yacon provide insights into Asteraceae palaeo-polyploidization history and plant inulin production.</title>
        <authorList>
            <person name="Fan W."/>
            <person name="Wang S."/>
            <person name="Wang H."/>
            <person name="Wang A."/>
            <person name="Jiang F."/>
            <person name="Liu H."/>
            <person name="Zhao H."/>
            <person name="Xu D."/>
            <person name="Zhang Y."/>
        </authorList>
    </citation>
    <scope>NUCLEOTIDE SEQUENCE [LARGE SCALE GENOMIC DNA]</scope>
    <source>
        <strain evidence="2">cv. Yunnan</strain>
    </source>
</reference>
<name>A0ACB9J5X0_9ASTR</name>
<accession>A0ACB9J5X0</accession>